<accession>A0A879R3Z7</accession>
<evidence type="ECO:0000313" key="2">
    <source>
        <dbReference type="Proteomes" id="UP000664915"/>
    </source>
</evidence>
<dbReference type="SUPFAM" id="SSF89433">
    <property type="entry name" value="Baseplate structural protein gp8"/>
    <property type="match status" value="2"/>
</dbReference>
<dbReference type="KEGG" id="vg:77946365"/>
<dbReference type="Proteomes" id="UP000664915">
    <property type="component" value="Segment"/>
</dbReference>
<keyword evidence="2" id="KW-1185">Reference proteome</keyword>
<dbReference type="InterPro" id="IPR036327">
    <property type="entry name" value="Gp8_sf"/>
</dbReference>
<evidence type="ECO:0000313" key="1">
    <source>
        <dbReference type="EMBL" id="QPX48160.1"/>
    </source>
</evidence>
<protein>
    <submittedName>
        <fullName evidence="1">Baseplate wedge</fullName>
    </submittedName>
</protein>
<name>A0A879R3Z7_9CAUD</name>
<sequence length="521" mass="57377">MSALVTDQFRILNASNFIESIDDSSNSYYVWVGLTNPNLYTGFGRNVNWDGPGVTNGVVPNPTDNLDYLTQYEDTLLFGKKVTSSNIRRVVKRVDWVRGKKYDMYRHDYSIENLSPVSRRARLYDSEYYVLNSDYNVYICIENGSSGINTTGNQSQYEPTTTDLEPTVAGTGEDGYVWKYLFTVAPSDIIKFDSTEYITLPNNWETSTESQIVAVRENGDSSINNNQIKTVYIDNPGSNYTSGEVDILGNGTGGRVFVQTNANGEITDTVVTSGGTGYTYGIVDLGALQPGSTISNPAKLIPIIPPSRGHGFDLYKELGADRVMIYARFDDSTRDFPTNTKFCQIGILKNPTSFISTETFSGGEFSGLYALQFNSVNSFLPEVGEKINQTVPTGIAVGYVASYDSDTKVLKYFRDRSLYYGSTHDQTDYVGVSTEAKIVDFSSSGGNVVGETSGFSGQISSFSGITTTVNNSIINLGVTFTNGLANPEINKKTGDVIYIDNRPLVSRNVRQKEDIKIILEF</sequence>
<organism evidence="1 2">
    <name type="scientific">Synechococcus phage S-SRM01</name>
    <dbReference type="NCBI Taxonomy" id="2781608"/>
    <lineage>
        <taxon>Viruses</taxon>
        <taxon>Duplodnaviria</taxon>
        <taxon>Heunggongvirae</taxon>
        <taxon>Uroviricota</taxon>
        <taxon>Caudoviricetes</taxon>
        <taxon>Pantevenvirales</taxon>
        <taxon>Kyanoviridae</taxon>
        <taxon>Serangoonvirus</taxon>
        <taxon>Serangoonvirus essarone</taxon>
    </lineage>
</organism>
<dbReference type="GeneID" id="77946365"/>
<dbReference type="Gene3D" id="2.170.290.10">
    <property type="entry name" value="baseplate structural protein gp8, domain 2"/>
    <property type="match status" value="1"/>
</dbReference>
<dbReference type="Gene3D" id="2.60.340.10">
    <property type="entry name" value="baseplate structural protein gp8, domain 1"/>
    <property type="match status" value="2"/>
</dbReference>
<dbReference type="EMBL" id="MW015081">
    <property type="protein sequence ID" value="QPX48160.1"/>
    <property type="molecule type" value="Genomic_DNA"/>
</dbReference>
<reference evidence="1" key="1">
    <citation type="submission" date="2020-09" db="EMBL/GenBank/DDBJ databases">
        <authorList>
            <person name="Zhang D."/>
            <person name="Hatherill J.R."/>
            <person name="Ramirez J.F."/>
            <person name="Edinger B."/>
            <person name="Balarin R."/>
            <person name="Sullivan A."/>
            <person name="Humpal K.M."/>
            <person name="Guseva A."/>
            <person name="Butela K.A."/>
            <person name="Garlena R.A."/>
            <person name="Russell D.A."/>
            <person name="Pope W.H."/>
            <person name="Jacobs-Sera D."/>
            <person name="Hatfull G.F."/>
        </authorList>
    </citation>
    <scope>NUCLEOTIDE SEQUENCE</scope>
</reference>
<dbReference type="RefSeq" id="YP_010670170.1">
    <property type="nucleotide sequence ID" value="NC_070963.1"/>
</dbReference>
<proteinExistence type="predicted"/>